<organism evidence="1 2">
    <name type="scientific">Ignatzschineria rhizosphaerae</name>
    <dbReference type="NCBI Taxonomy" id="2923279"/>
    <lineage>
        <taxon>Bacteria</taxon>
        <taxon>Pseudomonadati</taxon>
        <taxon>Pseudomonadota</taxon>
        <taxon>Gammaproteobacteria</taxon>
        <taxon>Cardiobacteriales</taxon>
        <taxon>Ignatzschineriaceae</taxon>
        <taxon>Ignatzschineria</taxon>
    </lineage>
</organism>
<evidence type="ECO:0000313" key="2">
    <source>
        <dbReference type="Proteomes" id="UP000829542"/>
    </source>
</evidence>
<gene>
    <name evidence="1" type="ORF">MMG00_06875</name>
</gene>
<name>A0ABY3WZL1_9GAMM</name>
<dbReference type="EMBL" id="CP093379">
    <property type="protein sequence ID" value="UNM94971.1"/>
    <property type="molecule type" value="Genomic_DNA"/>
</dbReference>
<dbReference type="Gene3D" id="3.90.1700.10">
    <property type="entry name" value="v583 domain like"/>
    <property type="match status" value="1"/>
</dbReference>
<dbReference type="InterPro" id="IPR024033">
    <property type="entry name" value="OXTCase_su_AllG_h-dom"/>
</dbReference>
<protein>
    <submittedName>
        <fullName evidence="1">DUF1116 domain-containing protein</fullName>
    </submittedName>
</protein>
<evidence type="ECO:0000313" key="1">
    <source>
        <dbReference type="EMBL" id="UNM94971.1"/>
    </source>
</evidence>
<dbReference type="Gene3D" id="3.40.50.720">
    <property type="entry name" value="NAD(P)-binding Rossmann-like Domain"/>
    <property type="match status" value="1"/>
</dbReference>
<keyword evidence="2" id="KW-1185">Reference proteome</keyword>
<dbReference type="Proteomes" id="UP000829542">
    <property type="component" value="Chromosome"/>
</dbReference>
<dbReference type="Gene3D" id="1.10.10.660">
    <property type="entry name" value="conserved protein of unknown function from Enterococcus faecalis V583"/>
    <property type="match status" value="1"/>
</dbReference>
<reference evidence="1 2" key="1">
    <citation type="submission" date="2022-03" db="EMBL/GenBank/DDBJ databases">
        <title>Ignatzschineria rhizosphaerae HR5S32.</title>
        <authorList>
            <person name="Sun J.Q."/>
            <person name="Feng J.Y."/>
        </authorList>
    </citation>
    <scope>NUCLEOTIDE SEQUENCE [LARGE SCALE GENOMIC DNA]</scope>
    <source>
        <strain evidence="1 2">HR5S32</strain>
    </source>
</reference>
<dbReference type="Gene3D" id="3.90.1710.10">
    <property type="entry name" value="Enterococcus faecalis V583 domain"/>
    <property type="match status" value="1"/>
</dbReference>
<proteinExistence type="predicted"/>
<dbReference type="InterPro" id="IPR009499">
    <property type="entry name" value="AllG-like"/>
</dbReference>
<dbReference type="Pfam" id="PF06545">
    <property type="entry name" value="AllG"/>
    <property type="match status" value="1"/>
</dbReference>
<sequence>MNNKNLFEQQLSVINVGGEIFKTDLERQGVDVVQVNWKPRIPLSPKLQTALEKLKQPEIVAKITEANQKAVDLIIQAHPVLVGYEKAIDVVPGMKKNMIIHAGPPIEWEKMCGAMKGAVTGAIVFEGLAKDIQEAEKVAASGDIIFSPCHEHDCVGSMAGVTSASMYMHVVKNKTHGNIAYTNLSEQLARILRMGANDQSVIDRLIWMRDVLGPILSEAMGFAKEIDLRMLLAQAIQMGDEDHNRNNAGTALLVQQLTPHILKTDFPNEDKIAVFEFIASSEYFSGPTWMAYCKAALDAAHGVKNSSIVTTMCRNGVDFGIRLSHFEGFNWFVGPAQKVIGPMMAGYTEADSGLDIGDSAITETYGIGAFAMAAAPAIVPLVGGTVEEAINYSIDMLDITTDVNPNITIPILNFRGIATGIDAIKVVDTGMLPIINTAIAHKDAGIGMIGTGLTNPPFSAFEKALIALAESIA</sequence>
<accession>A0ABY3WZL1</accession>
<dbReference type="RefSeq" id="WP_242146750.1">
    <property type="nucleotide sequence ID" value="NZ_CP093379.1"/>
</dbReference>